<dbReference type="EnsemblMetazoa" id="CPIJ014657-RA">
    <property type="protein sequence ID" value="CPIJ014657-PA"/>
    <property type="gene ID" value="CPIJ014657"/>
</dbReference>
<evidence type="ECO:0000256" key="8">
    <source>
        <dbReference type="ARBA" id="ARBA00022927"/>
    </source>
</evidence>
<feature type="region of interest" description="Disordered" evidence="9">
    <location>
        <begin position="1"/>
        <end position="23"/>
    </location>
</feature>
<evidence type="ECO:0000256" key="2">
    <source>
        <dbReference type="ARBA" id="ARBA00009358"/>
    </source>
</evidence>
<comment type="similarity">
    <text evidence="2">Belongs to the WD repeat SEC31 family.</text>
</comment>
<comment type="subcellular location">
    <subcellularLocation>
        <location evidence="1">Endoplasmic reticulum</location>
    </subcellularLocation>
</comment>
<gene>
    <name evidence="11" type="primary">6048958</name>
    <name evidence="10" type="ORF">CpipJ_CPIJ014657</name>
</gene>
<dbReference type="EMBL" id="DS232472">
    <property type="protein sequence ID" value="EDS42291.1"/>
    <property type="molecule type" value="Genomic_DNA"/>
</dbReference>
<dbReference type="PANTHER" id="PTHR13923:SF11">
    <property type="entry name" value="SECRETORY 31, ISOFORM D"/>
    <property type="match status" value="1"/>
</dbReference>
<dbReference type="KEGG" id="cqu:CpipJ_CPIJ014657"/>
<dbReference type="PANTHER" id="PTHR13923">
    <property type="entry name" value="SEC31-RELATED PROTEIN"/>
    <property type="match status" value="1"/>
</dbReference>
<evidence type="ECO:0000256" key="9">
    <source>
        <dbReference type="SAM" id="MobiDB-lite"/>
    </source>
</evidence>
<dbReference type="GO" id="GO:0070971">
    <property type="term" value="C:endoplasmic reticulum exit site"/>
    <property type="evidence" value="ECO:0007669"/>
    <property type="project" value="TreeGrafter"/>
</dbReference>
<accession>B0X822</accession>
<dbReference type="SUPFAM" id="SSF50978">
    <property type="entry name" value="WD40 repeat-like"/>
    <property type="match status" value="1"/>
</dbReference>
<dbReference type="InParanoid" id="B0X822"/>
<dbReference type="GO" id="GO:0005198">
    <property type="term" value="F:structural molecule activity"/>
    <property type="evidence" value="ECO:0007669"/>
    <property type="project" value="TreeGrafter"/>
</dbReference>
<keyword evidence="5" id="KW-0677">Repeat</keyword>
<dbReference type="InterPro" id="IPR001680">
    <property type="entry name" value="WD40_rpt"/>
</dbReference>
<dbReference type="eggNOG" id="KOG0307">
    <property type="taxonomic scope" value="Eukaryota"/>
</dbReference>
<protein>
    <submittedName>
        <fullName evidence="10">Vesicle associated protein</fullName>
    </submittedName>
</protein>
<dbReference type="GO" id="GO:0007029">
    <property type="term" value="P:endoplasmic reticulum organization"/>
    <property type="evidence" value="ECO:0007669"/>
    <property type="project" value="TreeGrafter"/>
</dbReference>
<evidence type="ECO:0000256" key="1">
    <source>
        <dbReference type="ARBA" id="ARBA00004240"/>
    </source>
</evidence>
<dbReference type="VEuPathDB" id="VectorBase:CPIJ014657"/>
<reference evidence="11" key="2">
    <citation type="submission" date="2021-02" db="UniProtKB">
        <authorList>
            <consortium name="EnsemblMetazoa"/>
        </authorList>
    </citation>
    <scope>IDENTIFICATION</scope>
    <source>
        <strain evidence="11">JHB</strain>
    </source>
</reference>
<dbReference type="Gene3D" id="2.130.10.10">
    <property type="entry name" value="YVTN repeat-like/Quinoprotein amine dehydrogenase"/>
    <property type="match status" value="1"/>
</dbReference>
<evidence type="ECO:0000256" key="3">
    <source>
        <dbReference type="ARBA" id="ARBA00022448"/>
    </source>
</evidence>
<keyword evidence="6" id="KW-0256">Endoplasmic reticulum</keyword>
<sequence length="345" mass="37459">MHGIGACKLLHPPTPTRSSSSSTSFVQQLSAAPCNVKTKASPAVLFEPQTQSWPDDRRSPKLVLNLTRAPRTVVGAATVYRVVGLNATFDCPRTVVVAHNNRNHRPKTPGLLRPACCGRAVAQCRSASAHAGVGSLQFKVELVPGRIGLWTRNCNCYAMAAVEVVPIATAAVGDEGKELNGIVFESFSHTGTILKGLNELRLKGVLVDVTLRTEGKVFRGLTWNRRVQHILASISSSCCVISVQLWDLHYATAPTKTFHIHQRGVLGLTWCPKDFELVASCGKDNKIHCWNQNSEEQNGEILSELATTNQWNFDVAWCPRNPALIAGSSFDGNVTVYSINGEAHA</sequence>
<dbReference type="Proteomes" id="UP000002320">
    <property type="component" value="Unassembled WGS sequence"/>
</dbReference>
<dbReference type="InterPro" id="IPR036322">
    <property type="entry name" value="WD40_repeat_dom_sf"/>
</dbReference>
<evidence type="ECO:0000256" key="5">
    <source>
        <dbReference type="ARBA" id="ARBA00022737"/>
    </source>
</evidence>
<dbReference type="OrthoDB" id="542917at2759"/>
<organism>
    <name type="scientific">Culex quinquefasciatus</name>
    <name type="common">Southern house mosquito</name>
    <name type="synonym">Culex pungens</name>
    <dbReference type="NCBI Taxonomy" id="7176"/>
    <lineage>
        <taxon>Eukaryota</taxon>
        <taxon>Metazoa</taxon>
        <taxon>Ecdysozoa</taxon>
        <taxon>Arthropoda</taxon>
        <taxon>Hexapoda</taxon>
        <taxon>Insecta</taxon>
        <taxon>Pterygota</taxon>
        <taxon>Neoptera</taxon>
        <taxon>Endopterygota</taxon>
        <taxon>Diptera</taxon>
        <taxon>Nematocera</taxon>
        <taxon>Culicoidea</taxon>
        <taxon>Culicidae</taxon>
        <taxon>Culicinae</taxon>
        <taxon>Culicini</taxon>
        <taxon>Culex</taxon>
        <taxon>Culex</taxon>
    </lineage>
</organism>
<proteinExistence type="inferred from homology"/>
<dbReference type="VEuPathDB" id="VectorBase:CQUJHB010027"/>
<evidence type="ECO:0000256" key="6">
    <source>
        <dbReference type="ARBA" id="ARBA00022824"/>
    </source>
</evidence>
<dbReference type="AlphaFoldDB" id="B0X822"/>
<evidence type="ECO:0000256" key="4">
    <source>
        <dbReference type="ARBA" id="ARBA00022574"/>
    </source>
</evidence>
<name>B0X822_CULQU</name>
<keyword evidence="7" id="KW-0931">ER-Golgi transport</keyword>
<dbReference type="InterPro" id="IPR040251">
    <property type="entry name" value="SEC31-like"/>
</dbReference>
<evidence type="ECO:0000313" key="10">
    <source>
        <dbReference type="EMBL" id="EDS42291.1"/>
    </source>
</evidence>
<keyword evidence="8" id="KW-0653">Protein transport</keyword>
<dbReference type="GO" id="GO:0030127">
    <property type="term" value="C:COPII vesicle coat"/>
    <property type="evidence" value="ECO:0007669"/>
    <property type="project" value="TreeGrafter"/>
</dbReference>
<dbReference type="STRING" id="7176.B0X822"/>
<dbReference type="GO" id="GO:0015031">
    <property type="term" value="P:protein transport"/>
    <property type="evidence" value="ECO:0007669"/>
    <property type="project" value="UniProtKB-KW"/>
</dbReference>
<dbReference type="InterPro" id="IPR015943">
    <property type="entry name" value="WD40/YVTN_repeat-like_dom_sf"/>
</dbReference>
<dbReference type="HOGENOM" id="CLU_804765_0_0_1"/>
<keyword evidence="12" id="KW-1185">Reference proteome</keyword>
<reference evidence="10" key="1">
    <citation type="submission" date="2007-03" db="EMBL/GenBank/DDBJ databases">
        <title>Annotation of Culex pipiens quinquefasciatus.</title>
        <authorList>
            <consortium name="The Broad Institute Genome Sequencing Platform"/>
            <person name="Atkinson P.W."/>
            <person name="Hemingway J."/>
            <person name="Christensen B.M."/>
            <person name="Higgs S."/>
            <person name="Kodira C."/>
            <person name="Hannick L."/>
            <person name="Megy K."/>
            <person name="O'Leary S."/>
            <person name="Pearson M."/>
            <person name="Haas B.J."/>
            <person name="Mauceli E."/>
            <person name="Wortman J.R."/>
            <person name="Lee N.H."/>
            <person name="Guigo R."/>
            <person name="Stanke M."/>
            <person name="Alvarado L."/>
            <person name="Amedeo P."/>
            <person name="Antoine C.H."/>
            <person name="Arensburger P."/>
            <person name="Bidwell S.L."/>
            <person name="Crawford M."/>
            <person name="Camaro F."/>
            <person name="Devon K."/>
            <person name="Engels R."/>
            <person name="Hammond M."/>
            <person name="Howarth C."/>
            <person name="Koehrsen M."/>
            <person name="Lawson D."/>
            <person name="Montgomery P."/>
            <person name="Nene V."/>
            <person name="Nusbaum C."/>
            <person name="Puiu D."/>
            <person name="Romero-Severson J."/>
            <person name="Severson D.W."/>
            <person name="Shumway M."/>
            <person name="Sisk P."/>
            <person name="Stolte C."/>
            <person name="Zeng Q."/>
            <person name="Eisenstadt E."/>
            <person name="Fraser-Liggett C."/>
            <person name="Strausberg R."/>
            <person name="Galagan J."/>
            <person name="Birren B."/>
            <person name="Collins F.H."/>
        </authorList>
    </citation>
    <scope>NUCLEOTIDE SEQUENCE [LARGE SCALE GENOMIC DNA]</scope>
    <source>
        <strain evidence="10">JHB</strain>
    </source>
</reference>
<dbReference type="SMART" id="SM00320">
    <property type="entry name" value="WD40"/>
    <property type="match status" value="2"/>
</dbReference>
<keyword evidence="4" id="KW-0853">WD repeat</keyword>
<evidence type="ECO:0000313" key="12">
    <source>
        <dbReference type="Proteomes" id="UP000002320"/>
    </source>
</evidence>
<keyword evidence="3" id="KW-0813">Transport</keyword>
<dbReference type="GO" id="GO:0090110">
    <property type="term" value="P:COPII-coated vesicle cargo loading"/>
    <property type="evidence" value="ECO:0007669"/>
    <property type="project" value="TreeGrafter"/>
</dbReference>
<evidence type="ECO:0000313" key="11">
    <source>
        <dbReference type="EnsemblMetazoa" id="CPIJ014657-PA"/>
    </source>
</evidence>
<evidence type="ECO:0000256" key="7">
    <source>
        <dbReference type="ARBA" id="ARBA00022892"/>
    </source>
</evidence>